<evidence type="ECO:0000259" key="5">
    <source>
        <dbReference type="PROSITE" id="PS50072"/>
    </source>
</evidence>
<keyword evidence="4" id="KW-0732">Signal</keyword>
<feature type="signal peptide" evidence="4">
    <location>
        <begin position="1"/>
        <end position="20"/>
    </location>
</feature>
<evidence type="ECO:0000313" key="6">
    <source>
        <dbReference type="EMBL" id="MBC5619979.1"/>
    </source>
</evidence>
<comment type="caution">
    <text evidence="6">The sequence shown here is derived from an EMBL/GenBank/DDBJ whole genome shotgun (WGS) entry which is preliminary data.</text>
</comment>
<keyword evidence="3 6" id="KW-0413">Isomerase</keyword>
<feature type="chain" id="PRO_5047523938" description="peptidylprolyl isomerase" evidence="4">
    <location>
        <begin position="21"/>
        <end position="271"/>
    </location>
</feature>
<dbReference type="InterPro" id="IPR044666">
    <property type="entry name" value="Cyclophilin_A-like"/>
</dbReference>
<accession>A0ABR7CWF3</accession>
<dbReference type="Gene3D" id="2.40.100.10">
    <property type="entry name" value="Cyclophilin-like"/>
    <property type="match status" value="2"/>
</dbReference>
<dbReference type="SUPFAM" id="SSF50891">
    <property type="entry name" value="Cyclophilin-like"/>
    <property type="match status" value="2"/>
</dbReference>
<evidence type="ECO:0000256" key="4">
    <source>
        <dbReference type="SAM" id="SignalP"/>
    </source>
</evidence>
<dbReference type="InterPro" id="IPR029000">
    <property type="entry name" value="Cyclophilin-like_dom_sf"/>
</dbReference>
<keyword evidence="7" id="KW-1185">Reference proteome</keyword>
<dbReference type="Proteomes" id="UP000646484">
    <property type="component" value="Unassembled WGS sequence"/>
</dbReference>
<evidence type="ECO:0000256" key="2">
    <source>
        <dbReference type="ARBA" id="ARBA00023110"/>
    </source>
</evidence>
<gene>
    <name evidence="6" type="ORF">H8S64_02585</name>
</gene>
<proteinExistence type="predicted"/>
<feature type="domain" description="PPIase cyclophilin-type" evidence="5">
    <location>
        <begin position="30"/>
        <end position="269"/>
    </location>
</feature>
<evidence type="ECO:0000313" key="7">
    <source>
        <dbReference type="Proteomes" id="UP000646484"/>
    </source>
</evidence>
<keyword evidence="2" id="KW-0697">Rotamase</keyword>
<dbReference type="CDD" id="cd00317">
    <property type="entry name" value="cyclophilin"/>
    <property type="match status" value="1"/>
</dbReference>
<dbReference type="EC" id="5.2.1.8" evidence="1"/>
<name>A0ABR7CWF3_9BACT</name>
<dbReference type="PANTHER" id="PTHR45625">
    <property type="entry name" value="PEPTIDYL-PROLYL CIS-TRANS ISOMERASE-RELATED"/>
    <property type="match status" value="1"/>
</dbReference>
<organism evidence="6 7">
    <name type="scientific">Butyricimonas hominis</name>
    <dbReference type="NCBI Taxonomy" id="2763032"/>
    <lineage>
        <taxon>Bacteria</taxon>
        <taxon>Pseudomonadati</taxon>
        <taxon>Bacteroidota</taxon>
        <taxon>Bacteroidia</taxon>
        <taxon>Bacteroidales</taxon>
        <taxon>Odoribacteraceae</taxon>
        <taxon>Butyricimonas</taxon>
    </lineage>
</organism>
<dbReference type="GO" id="GO:0016853">
    <property type="term" value="F:isomerase activity"/>
    <property type="evidence" value="ECO:0007669"/>
    <property type="project" value="UniProtKB-KW"/>
</dbReference>
<dbReference type="PANTHER" id="PTHR45625:SF4">
    <property type="entry name" value="PEPTIDYLPROLYL ISOMERASE DOMAIN AND WD REPEAT-CONTAINING PROTEIN 1"/>
    <property type="match status" value="1"/>
</dbReference>
<dbReference type="Pfam" id="PF00160">
    <property type="entry name" value="Pro_isomerase"/>
    <property type="match status" value="2"/>
</dbReference>
<dbReference type="PROSITE" id="PS50072">
    <property type="entry name" value="CSA_PPIASE_2"/>
    <property type="match status" value="1"/>
</dbReference>
<dbReference type="InterPro" id="IPR002130">
    <property type="entry name" value="Cyclophilin-type_PPIase_dom"/>
</dbReference>
<evidence type="ECO:0000256" key="3">
    <source>
        <dbReference type="ARBA" id="ARBA00023235"/>
    </source>
</evidence>
<sequence>MYKLLILSFTLALFTLPSTGQEKERIVLIETSMGNLKAKLYNDTPIHRDNFIELAKSGQYDGTLFYRVIKDFIIQGGSADSRNAVAGQELGYGREITIDAEIKPHHYHKKGALAAPRQPDETNPLKKSDISQFYFTVGRKYPPEELEHIEKSVNVPIKRAIQNKYYTPEKKAILDSLKAQKNVPEFRKIANKIKADIARDWENNTEKLFMDEAKKQAYTTEGGAHSLDGEYTVFGELIEGFDILDKIAALQTDKKNRPLKDVRIIRVKIIE</sequence>
<protein>
    <recommendedName>
        <fullName evidence="1">peptidylprolyl isomerase</fullName>
        <ecNumber evidence="1">5.2.1.8</ecNumber>
    </recommendedName>
</protein>
<dbReference type="RefSeq" id="WP_186974825.1">
    <property type="nucleotide sequence ID" value="NZ_JACOOH010000001.1"/>
</dbReference>
<evidence type="ECO:0000256" key="1">
    <source>
        <dbReference type="ARBA" id="ARBA00013194"/>
    </source>
</evidence>
<dbReference type="EMBL" id="JACOOH010000001">
    <property type="protein sequence ID" value="MBC5619979.1"/>
    <property type="molecule type" value="Genomic_DNA"/>
</dbReference>
<reference evidence="6 7" key="1">
    <citation type="submission" date="2020-08" db="EMBL/GenBank/DDBJ databases">
        <title>Genome public.</title>
        <authorList>
            <person name="Liu C."/>
            <person name="Sun Q."/>
        </authorList>
    </citation>
    <scope>NUCLEOTIDE SEQUENCE [LARGE SCALE GENOMIC DNA]</scope>
    <source>
        <strain evidence="6 7">NSJ-56</strain>
    </source>
</reference>